<keyword evidence="1" id="KW-0812">Transmembrane</keyword>
<keyword evidence="1" id="KW-0472">Membrane</keyword>
<accession>A0A2T2NJZ9</accession>
<evidence type="ECO:0000313" key="3">
    <source>
        <dbReference type="EMBL" id="PSN65576.1"/>
    </source>
</evidence>
<dbReference type="AlphaFoldDB" id="A0A2T2NJZ9"/>
<dbReference type="InterPro" id="IPR056121">
    <property type="entry name" value="DUF7704"/>
</dbReference>
<evidence type="ECO:0000259" key="2">
    <source>
        <dbReference type="Pfam" id="PF24803"/>
    </source>
</evidence>
<dbReference type="Proteomes" id="UP000240883">
    <property type="component" value="Unassembled WGS sequence"/>
</dbReference>
<keyword evidence="1" id="KW-1133">Transmembrane helix</keyword>
<dbReference type="PANTHER" id="PTHR37019:SF1">
    <property type="entry name" value="EXPERA DOMAIN-CONTAINING PROTEIN"/>
    <property type="match status" value="1"/>
</dbReference>
<keyword evidence="4" id="KW-1185">Reference proteome</keyword>
<evidence type="ECO:0000256" key="1">
    <source>
        <dbReference type="SAM" id="Phobius"/>
    </source>
</evidence>
<reference evidence="3 4" key="1">
    <citation type="journal article" date="2018" name="Front. Microbiol.">
        <title>Genome-Wide Analysis of Corynespora cassiicola Leaf Fall Disease Putative Effectors.</title>
        <authorList>
            <person name="Lopez D."/>
            <person name="Ribeiro S."/>
            <person name="Label P."/>
            <person name="Fumanal B."/>
            <person name="Venisse J.S."/>
            <person name="Kohler A."/>
            <person name="de Oliveira R.R."/>
            <person name="Labutti K."/>
            <person name="Lipzen A."/>
            <person name="Lail K."/>
            <person name="Bauer D."/>
            <person name="Ohm R.A."/>
            <person name="Barry K.W."/>
            <person name="Spatafora J."/>
            <person name="Grigoriev I.V."/>
            <person name="Martin F.M."/>
            <person name="Pujade-Renaud V."/>
        </authorList>
    </citation>
    <scope>NUCLEOTIDE SEQUENCE [LARGE SCALE GENOMIC DNA]</scope>
    <source>
        <strain evidence="3 4">Philippines</strain>
    </source>
</reference>
<proteinExistence type="predicted"/>
<evidence type="ECO:0000313" key="4">
    <source>
        <dbReference type="Proteomes" id="UP000240883"/>
    </source>
</evidence>
<feature type="transmembrane region" description="Helical" evidence="1">
    <location>
        <begin position="126"/>
        <end position="149"/>
    </location>
</feature>
<name>A0A2T2NJZ9_CORCC</name>
<dbReference type="PANTHER" id="PTHR37019">
    <property type="entry name" value="CHROMOSOME 1, WHOLE GENOME SHOTGUN SEQUENCE"/>
    <property type="match status" value="1"/>
</dbReference>
<dbReference type="OrthoDB" id="5313995at2759"/>
<protein>
    <recommendedName>
        <fullName evidence="2">DUF7704 domain-containing protein</fullName>
    </recommendedName>
</protein>
<feature type="domain" description="DUF7704" evidence="2">
    <location>
        <begin position="14"/>
        <end position="147"/>
    </location>
</feature>
<dbReference type="Pfam" id="PF24803">
    <property type="entry name" value="DUF7704"/>
    <property type="match status" value="1"/>
</dbReference>
<gene>
    <name evidence="3" type="ORF">BS50DRAFT_497176</name>
</gene>
<sequence length="158" mass="17362">MSTTTTTSTSPPQIPLPYRLLLTTLEPLLALGGALNATLDPSSFLSTIAPQVPYVPASRVVFDQLASCYLLFAFNEAVVLRATRELRVWSVMVAGMLVCDVAHLAAEARVYEVRELVDCRTWGKGEWVNLGMLWGCVWVRVAFLMGVGFQREGKGKRG</sequence>
<dbReference type="EMBL" id="KZ678137">
    <property type="protein sequence ID" value="PSN65576.1"/>
    <property type="molecule type" value="Genomic_DNA"/>
</dbReference>
<organism evidence="3 4">
    <name type="scientific">Corynespora cassiicola Philippines</name>
    <dbReference type="NCBI Taxonomy" id="1448308"/>
    <lineage>
        <taxon>Eukaryota</taxon>
        <taxon>Fungi</taxon>
        <taxon>Dikarya</taxon>
        <taxon>Ascomycota</taxon>
        <taxon>Pezizomycotina</taxon>
        <taxon>Dothideomycetes</taxon>
        <taxon>Pleosporomycetidae</taxon>
        <taxon>Pleosporales</taxon>
        <taxon>Corynesporascaceae</taxon>
        <taxon>Corynespora</taxon>
    </lineage>
</organism>